<name>A0AAJ5X3A3_9SPHN</name>
<dbReference type="PIRSF" id="PIRSF032131">
    <property type="entry name" value="UCP032131"/>
    <property type="match status" value="1"/>
</dbReference>
<protein>
    <submittedName>
        <fullName evidence="2">DUF1178 family protein</fullName>
    </submittedName>
</protein>
<evidence type="ECO:0000313" key="3">
    <source>
        <dbReference type="Proteomes" id="UP001218362"/>
    </source>
</evidence>
<gene>
    <name evidence="2" type="ORF">P0Y56_01375</name>
</gene>
<feature type="region of interest" description="Disordered" evidence="1">
    <location>
        <begin position="49"/>
        <end position="75"/>
    </location>
</feature>
<dbReference type="Proteomes" id="UP001218362">
    <property type="component" value="Chromosome"/>
</dbReference>
<proteinExistence type="predicted"/>
<dbReference type="AlphaFoldDB" id="A0AAJ5X3A3"/>
<dbReference type="KEGG" id="acob:P0Y56_01375"/>
<evidence type="ECO:0000256" key="1">
    <source>
        <dbReference type="SAM" id="MobiDB-lite"/>
    </source>
</evidence>
<dbReference type="EMBL" id="CP119316">
    <property type="protein sequence ID" value="WEK46965.1"/>
    <property type="molecule type" value="Genomic_DNA"/>
</dbReference>
<evidence type="ECO:0000313" key="2">
    <source>
        <dbReference type="EMBL" id="WEK46965.1"/>
    </source>
</evidence>
<sequence>MIVFDLCCADGHRFEGWFASSGDFAGQQERGLVSCPQCGSVAVSKAPMAPAVPRKGNQRSGPRAEQPVPMAGGEIPPEVAQAIGKLAEFQAEALKRSKWVGADFAEQSRAMHYGERAAEVIHGKASPGEAKALLEEGIAVAPLPFPVAAPDELN</sequence>
<dbReference type="Pfam" id="PF06676">
    <property type="entry name" value="DUF1178"/>
    <property type="match status" value="1"/>
</dbReference>
<accession>A0AAJ5X3A3</accession>
<dbReference type="InterPro" id="IPR009562">
    <property type="entry name" value="DUF1178"/>
</dbReference>
<reference evidence="2" key="1">
    <citation type="submission" date="2023-03" db="EMBL/GenBank/DDBJ databases">
        <title>Andean soil-derived lignocellulolytic bacterial consortium as a source of novel taxa and putative plastic-active enzymes.</title>
        <authorList>
            <person name="Diaz-Garcia L."/>
            <person name="Chuvochina M."/>
            <person name="Feuerriegel G."/>
            <person name="Bunk B."/>
            <person name="Sproer C."/>
            <person name="Streit W.R."/>
            <person name="Rodriguez L.M."/>
            <person name="Overmann J."/>
            <person name="Jimenez D.J."/>
        </authorList>
    </citation>
    <scope>NUCLEOTIDE SEQUENCE</scope>
    <source>
        <strain evidence="2">MAG 26</strain>
    </source>
</reference>
<organism evidence="2 3">
    <name type="scientific">Candidatus Andeanibacterium colombiense</name>
    <dbReference type="NCBI Taxonomy" id="3121345"/>
    <lineage>
        <taxon>Bacteria</taxon>
        <taxon>Pseudomonadati</taxon>
        <taxon>Pseudomonadota</taxon>
        <taxon>Alphaproteobacteria</taxon>
        <taxon>Sphingomonadales</taxon>
        <taxon>Sphingomonadaceae</taxon>
        <taxon>Candidatus Andeanibacterium</taxon>
    </lineage>
</organism>